<evidence type="ECO:0000313" key="2">
    <source>
        <dbReference type="Proteomes" id="UP000002668"/>
    </source>
</evidence>
<keyword evidence="2" id="KW-1185">Reference proteome</keyword>
<organism evidence="1 2">
    <name type="scientific">Leptosphaeria maculans (strain JN3 / isolate v23.1.3 / race Av1-4-5-6-7-8)</name>
    <name type="common">Blackleg fungus</name>
    <name type="synonym">Phoma lingam</name>
    <dbReference type="NCBI Taxonomy" id="985895"/>
    <lineage>
        <taxon>Eukaryota</taxon>
        <taxon>Fungi</taxon>
        <taxon>Dikarya</taxon>
        <taxon>Ascomycota</taxon>
        <taxon>Pezizomycotina</taxon>
        <taxon>Dothideomycetes</taxon>
        <taxon>Pleosporomycetidae</taxon>
        <taxon>Pleosporales</taxon>
        <taxon>Pleosporineae</taxon>
        <taxon>Leptosphaeriaceae</taxon>
        <taxon>Plenodomus</taxon>
        <taxon>Plenodomus lingam/Leptosphaeria maculans species complex</taxon>
    </lineage>
</organism>
<sequence>MIVCRSFLVAGKWLDKLAGTTLGYEPATGSDATT</sequence>
<name>E5A709_LEPMJ</name>
<dbReference type="EMBL" id="FP929135">
    <property type="protein sequence ID" value="CBX99404.1"/>
    <property type="molecule type" value="Genomic_DNA"/>
</dbReference>
<dbReference type="VEuPathDB" id="FungiDB:LEMA_uP086430.1"/>
<proteinExistence type="predicted"/>
<dbReference type="AlphaFoldDB" id="E5A709"/>
<accession>E5A709</accession>
<reference evidence="2" key="1">
    <citation type="journal article" date="2011" name="Nat. Commun.">
        <title>Effector diversification within compartments of the Leptosphaeria maculans genome affected by Repeat-Induced Point mutations.</title>
        <authorList>
            <person name="Rouxel T."/>
            <person name="Grandaubert J."/>
            <person name="Hane J.K."/>
            <person name="Hoede C."/>
            <person name="van de Wouw A.P."/>
            <person name="Couloux A."/>
            <person name="Dominguez V."/>
            <person name="Anthouard V."/>
            <person name="Bally P."/>
            <person name="Bourras S."/>
            <person name="Cozijnsen A.J."/>
            <person name="Ciuffetti L.M."/>
            <person name="Degrave A."/>
            <person name="Dilmaghani A."/>
            <person name="Duret L."/>
            <person name="Fudal I."/>
            <person name="Goodwin S.B."/>
            <person name="Gout L."/>
            <person name="Glaser N."/>
            <person name="Linglin J."/>
            <person name="Kema G.H.J."/>
            <person name="Lapalu N."/>
            <person name="Lawrence C.B."/>
            <person name="May K."/>
            <person name="Meyer M."/>
            <person name="Ollivier B."/>
            <person name="Poulain J."/>
            <person name="Schoch C.L."/>
            <person name="Simon A."/>
            <person name="Spatafora J.W."/>
            <person name="Stachowiak A."/>
            <person name="Turgeon B.G."/>
            <person name="Tyler B.M."/>
            <person name="Vincent D."/>
            <person name="Weissenbach J."/>
            <person name="Amselem J."/>
            <person name="Quesneville H."/>
            <person name="Oliver R.P."/>
            <person name="Wincker P."/>
            <person name="Balesdent M.-H."/>
            <person name="Howlett B.J."/>
        </authorList>
    </citation>
    <scope>NUCLEOTIDE SEQUENCE [LARGE SCALE GENOMIC DNA]</scope>
    <source>
        <strain evidence="2">JN3 / isolate v23.1.3 / race Av1-4-5-6-7-8</strain>
    </source>
</reference>
<protein>
    <submittedName>
        <fullName evidence="1">Uncharacterized protein</fullName>
    </submittedName>
</protein>
<evidence type="ECO:0000313" key="1">
    <source>
        <dbReference type="EMBL" id="CBX99404.1"/>
    </source>
</evidence>
<dbReference type="Proteomes" id="UP000002668">
    <property type="component" value="Genome"/>
</dbReference>
<dbReference type="HOGENOM" id="CLU_3377258_0_0_1"/>
<dbReference type="InParanoid" id="E5A709"/>
<gene>
    <name evidence="1" type="ORF">LEMA_uP086430.1</name>
</gene>